<evidence type="ECO:0000256" key="2">
    <source>
        <dbReference type="SAM" id="Phobius"/>
    </source>
</evidence>
<feature type="chain" id="PRO_5001643511" description="Dystroglycan-type cadherin-like domain-containing protein" evidence="3">
    <location>
        <begin position="27"/>
        <end position="234"/>
    </location>
</feature>
<reference evidence="5" key="1">
    <citation type="journal article" date="2014" name="Proc. Natl. Acad. Sci. U.S.A.">
        <title>Extensive sampling of basidiomycete genomes demonstrates inadequacy of the white-rot/brown-rot paradigm for wood decay fungi.</title>
        <authorList>
            <person name="Riley R."/>
            <person name="Salamov A.A."/>
            <person name="Brown D.W."/>
            <person name="Nagy L.G."/>
            <person name="Floudas D."/>
            <person name="Held B.W."/>
            <person name="Levasseur A."/>
            <person name="Lombard V."/>
            <person name="Morin E."/>
            <person name="Otillar R."/>
            <person name="Lindquist E.A."/>
            <person name="Sun H."/>
            <person name="LaButti K.M."/>
            <person name="Schmutz J."/>
            <person name="Jabbour D."/>
            <person name="Luo H."/>
            <person name="Baker S.E."/>
            <person name="Pisabarro A.G."/>
            <person name="Walton J.D."/>
            <person name="Blanchette R.A."/>
            <person name="Henrissat B."/>
            <person name="Martin F."/>
            <person name="Cullen D."/>
            <person name="Hibbett D.S."/>
            <person name="Grigoriev I.V."/>
        </authorList>
    </citation>
    <scope>NUCLEOTIDE SEQUENCE [LARGE SCALE GENOMIC DNA]</scope>
    <source>
        <strain evidence="5">MUCL 33604</strain>
    </source>
</reference>
<keyword evidence="5" id="KW-1185">Reference proteome</keyword>
<organism evidence="4 5">
    <name type="scientific">Jaapia argillacea MUCL 33604</name>
    <dbReference type="NCBI Taxonomy" id="933084"/>
    <lineage>
        <taxon>Eukaryota</taxon>
        <taxon>Fungi</taxon>
        <taxon>Dikarya</taxon>
        <taxon>Basidiomycota</taxon>
        <taxon>Agaricomycotina</taxon>
        <taxon>Agaricomycetes</taxon>
        <taxon>Agaricomycetidae</taxon>
        <taxon>Jaapiales</taxon>
        <taxon>Jaapiaceae</taxon>
        <taxon>Jaapia</taxon>
    </lineage>
</organism>
<feature type="signal peptide" evidence="3">
    <location>
        <begin position="1"/>
        <end position="26"/>
    </location>
</feature>
<evidence type="ECO:0008006" key="6">
    <source>
        <dbReference type="Google" id="ProtNLM"/>
    </source>
</evidence>
<dbReference type="Proteomes" id="UP000027265">
    <property type="component" value="Unassembled WGS sequence"/>
</dbReference>
<sequence length="234" mass="24426">MVNWSAGTAPYALSVVLVNLPTSSQAIMNWSSVGQSPIPWYVGLPGESMIILTVSDSAGEIAVSDPFPIQARCTPPTSNCPPQDLPTPSPPIISLSSTTPPRSDIPGISSSISTGPSSASPSPPAATSSSREHRMLAIVSGVVAGVFLLCMLLAIAWVLIRRRRRRRTCRFSLASLGDVGFGPTKTTPITSLSTSVHPLRQSLAPVDKSPSTPHVDPTCQQQTTTRDVAGSSAG</sequence>
<keyword evidence="2" id="KW-1133">Transmembrane helix</keyword>
<keyword evidence="2" id="KW-0472">Membrane</keyword>
<evidence type="ECO:0000313" key="5">
    <source>
        <dbReference type="Proteomes" id="UP000027265"/>
    </source>
</evidence>
<feature type="region of interest" description="Disordered" evidence="1">
    <location>
        <begin position="203"/>
        <end position="234"/>
    </location>
</feature>
<dbReference type="EMBL" id="KL197717">
    <property type="protein sequence ID" value="KDQ58783.1"/>
    <property type="molecule type" value="Genomic_DNA"/>
</dbReference>
<feature type="compositionally biased region" description="Low complexity" evidence="1">
    <location>
        <begin position="92"/>
        <end position="128"/>
    </location>
</feature>
<protein>
    <recommendedName>
        <fullName evidence="6">Dystroglycan-type cadherin-like domain-containing protein</fullName>
    </recommendedName>
</protein>
<feature type="transmembrane region" description="Helical" evidence="2">
    <location>
        <begin position="135"/>
        <end position="160"/>
    </location>
</feature>
<evidence type="ECO:0000256" key="3">
    <source>
        <dbReference type="SAM" id="SignalP"/>
    </source>
</evidence>
<dbReference type="InParanoid" id="A0A067PVD1"/>
<evidence type="ECO:0000313" key="4">
    <source>
        <dbReference type="EMBL" id="KDQ58783.1"/>
    </source>
</evidence>
<name>A0A067PVD1_9AGAM</name>
<keyword evidence="2" id="KW-0812">Transmembrane</keyword>
<gene>
    <name evidence="4" type="ORF">JAAARDRAFT_34638</name>
</gene>
<dbReference type="AlphaFoldDB" id="A0A067PVD1"/>
<feature type="region of interest" description="Disordered" evidence="1">
    <location>
        <begin position="74"/>
        <end position="128"/>
    </location>
</feature>
<dbReference type="HOGENOM" id="CLU_1185166_0_0_1"/>
<keyword evidence="3" id="KW-0732">Signal</keyword>
<evidence type="ECO:0000256" key="1">
    <source>
        <dbReference type="SAM" id="MobiDB-lite"/>
    </source>
</evidence>
<proteinExistence type="predicted"/>
<accession>A0A067PVD1</accession>